<reference evidence="6 7" key="1">
    <citation type="submission" date="2020-02" db="EMBL/GenBank/DDBJ databases">
        <title>A chromosome-scale genome assembly of the black bullhead catfish (Ameiurus melas).</title>
        <authorList>
            <person name="Wen M."/>
            <person name="Zham M."/>
            <person name="Cabau C."/>
            <person name="Klopp C."/>
            <person name="Donnadieu C."/>
            <person name="Roques C."/>
            <person name="Bouchez O."/>
            <person name="Lampietro C."/>
            <person name="Jouanno E."/>
            <person name="Herpin A."/>
            <person name="Louis A."/>
            <person name="Berthelot C."/>
            <person name="Parey E."/>
            <person name="Roest-Crollius H."/>
            <person name="Braasch I."/>
            <person name="Postlethwait J."/>
            <person name="Robinson-Rechavi M."/>
            <person name="Echchiki A."/>
            <person name="Begum T."/>
            <person name="Montfort J."/>
            <person name="Schartl M."/>
            <person name="Bobe J."/>
            <person name="Guiguen Y."/>
        </authorList>
    </citation>
    <scope>NUCLEOTIDE SEQUENCE [LARGE SCALE GENOMIC DNA]</scope>
    <source>
        <strain evidence="6">M_S1</strain>
        <tissue evidence="6">Blood</tissue>
    </source>
</reference>
<evidence type="ECO:0000256" key="3">
    <source>
        <dbReference type="ARBA" id="ARBA00023157"/>
    </source>
</evidence>
<evidence type="ECO:0000256" key="2">
    <source>
        <dbReference type="ARBA" id="ARBA00023136"/>
    </source>
</evidence>
<feature type="domain" description="PSI" evidence="5">
    <location>
        <begin position="97"/>
        <end position="150"/>
    </location>
</feature>
<dbReference type="Proteomes" id="UP000593565">
    <property type="component" value="Unassembled WGS sequence"/>
</dbReference>
<dbReference type="InterPro" id="IPR002165">
    <property type="entry name" value="Plexin_repeat"/>
</dbReference>
<dbReference type="GO" id="GO:0007411">
    <property type="term" value="P:axon guidance"/>
    <property type="evidence" value="ECO:0007669"/>
    <property type="project" value="UniProtKB-ARBA"/>
</dbReference>
<dbReference type="EMBL" id="JAAGNN010000025">
    <property type="protein sequence ID" value="KAF4072561.1"/>
    <property type="molecule type" value="Genomic_DNA"/>
</dbReference>
<dbReference type="Gene3D" id="2.130.10.10">
    <property type="entry name" value="YVTN repeat-like/Quinoprotein amine dehydrogenase"/>
    <property type="match status" value="1"/>
</dbReference>
<dbReference type="GO" id="GO:0050772">
    <property type="term" value="P:positive regulation of axonogenesis"/>
    <property type="evidence" value="ECO:0007669"/>
    <property type="project" value="TreeGrafter"/>
</dbReference>
<evidence type="ECO:0000256" key="4">
    <source>
        <dbReference type="ARBA" id="ARBA00023180"/>
    </source>
</evidence>
<dbReference type="SUPFAM" id="SSF101912">
    <property type="entry name" value="Sema domain"/>
    <property type="match status" value="1"/>
</dbReference>
<organism evidence="6 7">
    <name type="scientific">Ameiurus melas</name>
    <name type="common">Black bullhead</name>
    <name type="synonym">Silurus melas</name>
    <dbReference type="NCBI Taxonomy" id="219545"/>
    <lineage>
        <taxon>Eukaryota</taxon>
        <taxon>Metazoa</taxon>
        <taxon>Chordata</taxon>
        <taxon>Craniata</taxon>
        <taxon>Vertebrata</taxon>
        <taxon>Euteleostomi</taxon>
        <taxon>Actinopterygii</taxon>
        <taxon>Neopterygii</taxon>
        <taxon>Teleostei</taxon>
        <taxon>Ostariophysi</taxon>
        <taxon>Siluriformes</taxon>
        <taxon>Ictaluridae</taxon>
        <taxon>Ameiurus</taxon>
    </lineage>
</organism>
<dbReference type="SUPFAM" id="SSF103575">
    <property type="entry name" value="Plexin repeat"/>
    <property type="match status" value="1"/>
</dbReference>
<evidence type="ECO:0000256" key="1">
    <source>
        <dbReference type="ARBA" id="ARBA00004370"/>
    </source>
</evidence>
<sequence>MKVQMKNVQQVSAAITSTWSRISKERFQYLVDSMPRRILGDTPSTQVFVHVNGSGSQYDSVMVDPQRSINADLLLDSTLRNVYILTERKVTRLPVSQCERHSDCHSCLSVQDPYCGWCSLEGRCTRKLECARRSQPHHWLWSYGRDRQCVYIYNMTPELRQSEQNIL</sequence>
<dbReference type="GO" id="GO:0008360">
    <property type="term" value="P:regulation of cell shape"/>
    <property type="evidence" value="ECO:0007669"/>
    <property type="project" value="TreeGrafter"/>
</dbReference>
<dbReference type="InterPro" id="IPR031148">
    <property type="entry name" value="Plexin"/>
</dbReference>
<dbReference type="InterPro" id="IPR036352">
    <property type="entry name" value="Semap_dom_sf"/>
</dbReference>
<accession>A0A7J5ZRL9</accession>
<dbReference type="SMART" id="SM00423">
    <property type="entry name" value="PSI"/>
    <property type="match status" value="1"/>
</dbReference>
<dbReference type="InterPro" id="IPR016201">
    <property type="entry name" value="PSI"/>
</dbReference>
<dbReference type="GO" id="GO:0002116">
    <property type="term" value="C:semaphorin receptor complex"/>
    <property type="evidence" value="ECO:0007669"/>
    <property type="project" value="TreeGrafter"/>
</dbReference>
<dbReference type="GO" id="GO:0030334">
    <property type="term" value="P:regulation of cell migration"/>
    <property type="evidence" value="ECO:0007669"/>
    <property type="project" value="TreeGrafter"/>
</dbReference>
<dbReference type="AlphaFoldDB" id="A0A7J5ZRL9"/>
<dbReference type="PANTHER" id="PTHR22625:SF69">
    <property type="entry name" value="PLEXIN-B3"/>
    <property type="match status" value="1"/>
</dbReference>
<evidence type="ECO:0000313" key="7">
    <source>
        <dbReference type="Proteomes" id="UP000593565"/>
    </source>
</evidence>
<dbReference type="GO" id="GO:0007162">
    <property type="term" value="P:negative regulation of cell adhesion"/>
    <property type="evidence" value="ECO:0007669"/>
    <property type="project" value="TreeGrafter"/>
</dbReference>
<name>A0A7J5ZRL9_AMEME</name>
<dbReference type="GO" id="GO:0005886">
    <property type="term" value="C:plasma membrane"/>
    <property type="evidence" value="ECO:0007669"/>
    <property type="project" value="TreeGrafter"/>
</dbReference>
<gene>
    <name evidence="6" type="ORF">AMELA_G00264570</name>
</gene>
<dbReference type="Pfam" id="PF01437">
    <property type="entry name" value="PSI"/>
    <property type="match status" value="1"/>
</dbReference>
<keyword evidence="2" id="KW-0472">Membrane</keyword>
<proteinExistence type="predicted"/>
<keyword evidence="3" id="KW-1015">Disulfide bond</keyword>
<keyword evidence="4" id="KW-0325">Glycoprotein</keyword>
<dbReference type="PANTHER" id="PTHR22625">
    <property type="entry name" value="PLEXIN"/>
    <property type="match status" value="1"/>
</dbReference>
<comment type="subcellular location">
    <subcellularLocation>
        <location evidence="1">Membrane</location>
    </subcellularLocation>
</comment>
<dbReference type="GO" id="GO:0017154">
    <property type="term" value="F:semaphorin receptor activity"/>
    <property type="evidence" value="ECO:0007669"/>
    <property type="project" value="InterPro"/>
</dbReference>
<keyword evidence="7" id="KW-1185">Reference proteome</keyword>
<dbReference type="InterPro" id="IPR015943">
    <property type="entry name" value="WD40/YVTN_repeat-like_dom_sf"/>
</dbReference>
<comment type="caution">
    <text evidence="6">The sequence shown here is derived from an EMBL/GenBank/DDBJ whole genome shotgun (WGS) entry which is preliminary data.</text>
</comment>
<dbReference type="Gene3D" id="3.30.1680.10">
    <property type="entry name" value="ligand-binding face of the semaphorins, domain 2"/>
    <property type="match status" value="1"/>
</dbReference>
<protein>
    <recommendedName>
        <fullName evidence="5">PSI domain-containing protein</fullName>
    </recommendedName>
</protein>
<evidence type="ECO:0000313" key="6">
    <source>
        <dbReference type="EMBL" id="KAF4072561.1"/>
    </source>
</evidence>
<evidence type="ECO:0000259" key="5">
    <source>
        <dbReference type="SMART" id="SM00423"/>
    </source>
</evidence>